<gene>
    <name evidence="4" type="ORF">SAMN04488095_2235</name>
</gene>
<dbReference type="Pfam" id="PF01740">
    <property type="entry name" value="STAS"/>
    <property type="match status" value="1"/>
</dbReference>
<dbReference type="RefSeq" id="WP_092780188.1">
    <property type="nucleotide sequence ID" value="NZ_FORA01000002.1"/>
</dbReference>
<proteinExistence type="inferred from homology"/>
<dbReference type="PROSITE" id="PS50801">
    <property type="entry name" value="STAS"/>
    <property type="match status" value="1"/>
</dbReference>
<dbReference type="OrthoDB" id="9796076at2"/>
<dbReference type="Proteomes" id="UP000199110">
    <property type="component" value="Unassembled WGS sequence"/>
</dbReference>
<dbReference type="InterPro" id="IPR036513">
    <property type="entry name" value="STAS_dom_sf"/>
</dbReference>
<dbReference type="NCBIfam" id="TIGR00377">
    <property type="entry name" value="ant_ant_sig"/>
    <property type="match status" value="1"/>
</dbReference>
<protein>
    <recommendedName>
        <fullName evidence="2">Anti-sigma factor antagonist</fullName>
    </recommendedName>
</protein>
<sequence length="107" mass="11581">MNIQSNAQGNILVLTINEPRIDAAGAVAFKDRIRSLVQDFDGRVVLDMDRVEFLDSSGLGALVAVMKLLGGGRRLELANCGTIVRKVLALTRMDSVFVLHESLQDAA</sequence>
<dbReference type="PANTHER" id="PTHR33495">
    <property type="entry name" value="ANTI-SIGMA FACTOR ANTAGONIST TM_1081-RELATED-RELATED"/>
    <property type="match status" value="1"/>
</dbReference>
<evidence type="ECO:0000313" key="4">
    <source>
        <dbReference type="EMBL" id="SFJ11966.1"/>
    </source>
</evidence>
<evidence type="ECO:0000259" key="3">
    <source>
        <dbReference type="PROSITE" id="PS50801"/>
    </source>
</evidence>
<evidence type="ECO:0000313" key="5">
    <source>
        <dbReference type="Proteomes" id="UP000199110"/>
    </source>
</evidence>
<dbReference type="EMBL" id="FORA01000002">
    <property type="protein sequence ID" value="SFJ11966.1"/>
    <property type="molecule type" value="Genomic_DNA"/>
</dbReference>
<comment type="similarity">
    <text evidence="1 2">Belongs to the anti-sigma-factor antagonist family.</text>
</comment>
<evidence type="ECO:0000256" key="1">
    <source>
        <dbReference type="ARBA" id="ARBA00009013"/>
    </source>
</evidence>
<organism evidence="4 5">
    <name type="scientific">Jannaschia pohangensis</name>
    <dbReference type="NCBI Taxonomy" id="390807"/>
    <lineage>
        <taxon>Bacteria</taxon>
        <taxon>Pseudomonadati</taxon>
        <taxon>Pseudomonadota</taxon>
        <taxon>Alphaproteobacteria</taxon>
        <taxon>Rhodobacterales</taxon>
        <taxon>Roseobacteraceae</taxon>
        <taxon>Jannaschia</taxon>
    </lineage>
</organism>
<dbReference type="PANTHER" id="PTHR33495:SF2">
    <property type="entry name" value="ANTI-SIGMA FACTOR ANTAGONIST TM_1081-RELATED"/>
    <property type="match status" value="1"/>
</dbReference>
<accession>A0A1I3NTA6</accession>
<dbReference type="SUPFAM" id="SSF52091">
    <property type="entry name" value="SpoIIaa-like"/>
    <property type="match status" value="1"/>
</dbReference>
<dbReference type="CDD" id="cd07043">
    <property type="entry name" value="STAS_anti-anti-sigma_factors"/>
    <property type="match status" value="1"/>
</dbReference>
<dbReference type="InterPro" id="IPR002645">
    <property type="entry name" value="STAS_dom"/>
</dbReference>
<reference evidence="4 5" key="1">
    <citation type="submission" date="2016-10" db="EMBL/GenBank/DDBJ databases">
        <authorList>
            <person name="de Groot N.N."/>
        </authorList>
    </citation>
    <scope>NUCLEOTIDE SEQUENCE [LARGE SCALE GENOMIC DNA]</scope>
    <source>
        <strain evidence="4 5">DSM 19073</strain>
    </source>
</reference>
<dbReference type="InterPro" id="IPR003658">
    <property type="entry name" value="Anti-sigma_ant"/>
</dbReference>
<dbReference type="STRING" id="390807.SAMN04488095_2235"/>
<name>A0A1I3NTA6_9RHOB</name>
<feature type="domain" description="STAS" evidence="3">
    <location>
        <begin position="21"/>
        <end position="107"/>
    </location>
</feature>
<dbReference type="AlphaFoldDB" id="A0A1I3NTA6"/>
<dbReference type="Gene3D" id="3.30.750.24">
    <property type="entry name" value="STAS domain"/>
    <property type="match status" value="1"/>
</dbReference>
<evidence type="ECO:0000256" key="2">
    <source>
        <dbReference type="RuleBase" id="RU003749"/>
    </source>
</evidence>
<keyword evidence="5" id="KW-1185">Reference proteome</keyword>
<dbReference type="GO" id="GO:0043856">
    <property type="term" value="F:anti-sigma factor antagonist activity"/>
    <property type="evidence" value="ECO:0007669"/>
    <property type="project" value="InterPro"/>
</dbReference>